<dbReference type="EMBL" id="JABTTE010000004">
    <property type="protein sequence ID" value="NSL51244.1"/>
    <property type="molecule type" value="Genomic_DNA"/>
</dbReference>
<evidence type="ECO:0000313" key="1">
    <source>
        <dbReference type="EMBL" id="NSL51244.1"/>
    </source>
</evidence>
<accession>A0A8J8GCE4</accession>
<sequence>MRFRVGDRVLYNEREYTIFYLYQSNYCEIREKGSFRTILVRKDEIKLIKNKFD</sequence>
<comment type="caution">
    <text evidence="1">The sequence shown here is derived from an EMBL/GenBank/DDBJ whole genome shotgun (WGS) entry which is preliminary data.</text>
</comment>
<keyword evidence="2" id="KW-1185">Reference proteome</keyword>
<name>A0A8J8GCE4_9BACI</name>
<gene>
    <name evidence="1" type="ORF">HR057_05605</name>
</gene>
<dbReference type="AlphaFoldDB" id="A0A8J8GCE4"/>
<evidence type="ECO:0000313" key="2">
    <source>
        <dbReference type="Proteomes" id="UP000625804"/>
    </source>
</evidence>
<dbReference type="RefSeq" id="WP_173730441.1">
    <property type="nucleotide sequence ID" value="NZ_JABTTE010000004.1"/>
</dbReference>
<proteinExistence type="predicted"/>
<organism evidence="1 2">
    <name type="scientific">Calidifontibacillus erzurumensis</name>
    <dbReference type="NCBI Taxonomy" id="2741433"/>
    <lineage>
        <taxon>Bacteria</taxon>
        <taxon>Bacillati</taxon>
        <taxon>Bacillota</taxon>
        <taxon>Bacilli</taxon>
        <taxon>Bacillales</taxon>
        <taxon>Bacillaceae</taxon>
        <taxon>Calidifontibacillus/Schinkia group</taxon>
        <taxon>Calidifontibacillus</taxon>
    </lineage>
</organism>
<protein>
    <submittedName>
        <fullName evidence="1">Uncharacterized protein</fullName>
    </submittedName>
</protein>
<reference evidence="1" key="1">
    <citation type="submission" date="2020-06" db="EMBL/GenBank/DDBJ databases">
        <title>A novel thermopfilic bacterium from Erzurum, Turkey.</title>
        <authorList>
            <person name="Adiguzel A."/>
            <person name="Ay H."/>
            <person name="Baltaci M.O."/>
        </authorList>
    </citation>
    <scope>NUCLEOTIDE SEQUENCE</scope>
    <source>
        <strain evidence="1">P2</strain>
    </source>
</reference>
<dbReference type="Proteomes" id="UP000625804">
    <property type="component" value="Unassembled WGS sequence"/>
</dbReference>